<keyword evidence="15" id="KW-1185">Reference proteome</keyword>
<feature type="region of interest" description="Disordered" evidence="10">
    <location>
        <begin position="686"/>
        <end position="708"/>
    </location>
</feature>
<dbReference type="GO" id="GO:0016887">
    <property type="term" value="F:ATP hydrolysis activity"/>
    <property type="evidence" value="ECO:0007669"/>
    <property type="project" value="InterPro"/>
</dbReference>
<keyword evidence="3" id="KW-1003">Cell membrane</keyword>
<keyword evidence="2" id="KW-0813">Transport</keyword>
<evidence type="ECO:0000256" key="10">
    <source>
        <dbReference type="SAM" id="MobiDB-lite"/>
    </source>
</evidence>
<gene>
    <name evidence="14" type="ORF">C7S10_05480</name>
</gene>
<feature type="region of interest" description="Disordered" evidence="10">
    <location>
        <begin position="1"/>
        <end position="70"/>
    </location>
</feature>
<dbReference type="InterPro" id="IPR017871">
    <property type="entry name" value="ABC_transporter-like_CS"/>
</dbReference>
<feature type="transmembrane region" description="Helical" evidence="11">
    <location>
        <begin position="225"/>
        <end position="247"/>
    </location>
</feature>
<evidence type="ECO:0000256" key="11">
    <source>
        <dbReference type="SAM" id="Phobius"/>
    </source>
</evidence>
<dbReference type="GO" id="GO:0005524">
    <property type="term" value="F:ATP binding"/>
    <property type="evidence" value="ECO:0007669"/>
    <property type="project" value="UniProtKB-KW"/>
</dbReference>
<proteinExistence type="inferred from homology"/>
<dbReference type="GO" id="GO:0005886">
    <property type="term" value="C:plasma membrane"/>
    <property type="evidence" value="ECO:0007669"/>
    <property type="project" value="UniProtKB-SubCell"/>
</dbReference>
<evidence type="ECO:0000256" key="6">
    <source>
        <dbReference type="ARBA" id="ARBA00022840"/>
    </source>
</evidence>
<feature type="transmembrane region" description="Helical" evidence="11">
    <location>
        <begin position="253"/>
        <end position="282"/>
    </location>
</feature>
<dbReference type="PANTHER" id="PTHR24221">
    <property type="entry name" value="ATP-BINDING CASSETTE SUB-FAMILY B"/>
    <property type="match status" value="1"/>
</dbReference>
<dbReference type="InterPro" id="IPR011527">
    <property type="entry name" value="ABC1_TM_dom"/>
</dbReference>
<evidence type="ECO:0000259" key="13">
    <source>
        <dbReference type="PROSITE" id="PS50929"/>
    </source>
</evidence>
<feature type="transmembrane region" description="Helical" evidence="11">
    <location>
        <begin position="162"/>
        <end position="185"/>
    </location>
</feature>
<dbReference type="Pfam" id="PF00005">
    <property type="entry name" value="ABC_tran"/>
    <property type="match status" value="1"/>
</dbReference>
<dbReference type="InterPro" id="IPR003593">
    <property type="entry name" value="AAA+_ATPase"/>
</dbReference>
<evidence type="ECO:0000256" key="9">
    <source>
        <dbReference type="ARBA" id="ARBA00061644"/>
    </source>
</evidence>
<dbReference type="EMBL" id="PYXZ01000002">
    <property type="protein sequence ID" value="PUA81532.1"/>
    <property type="molecule type" value="Genomic_DNA"/>
</dbReference>
<feature type="transmembrane region" description="Helical" evidence="11">
    <location>
        <begin position="354"/>
        <end position="372"/>
    </location>
</feature>
<keyword evidence="5" id="KW-0547">Nucleotide-binding</keyword>
<dbReference type="Proteomes" id="UP000244867">
    <property type="component" value="Unassembled WGS sequence"/>
</dbReference>
<feature type="transmembrane region" description="Helical" evidence="11">
    <location>
        <begin position="110"/>
        <end position="132"/>
    </location>
</feature>
<dbReference type="InterPro" id="IPR036640">
    <property type="entry name" value="ABC1_TM_sf"/>
</dbReference>
<evidence type="ECO:0008006" key="16">
    <source>
        <dbReference type="Google" id="ProtNLM"/>
    </source>
</evidence>
<dbReference type="Gene3D" id="1.20.1560.10">
    <property type="entry name" value="ABC transporter type 1, transmembrane domain"/>
    <property type="match status" value="1"/>
</dbReference>
<evidence type="ECO:0000256" key="2">
    <source>
        <dbReference type="ARBA" id="ARBA00022448"/>
    </source>
</evidence>
<dbReference type="PROSITE" id="PS00211">
    <property type="entry name" value="ABC_TRANSPORTER_1"/>
    <property type="match status" value="1"/>
</dbReference>
<feature type="domain" description="ABC transporter" evidence="12">
    <location>
        <begin position="446"/>
        <end position="680"/>
    </location>
</feature>
<evidence type="ECO:0000256" key="7">
    <source>
        <dbReference type="ARBA" id="ARBA00022989"/>
    </source>
</evidence>
<keyword evidence="7 11" id="KW-1133">Transmembrane helix</keyword>
<dbReference type="AlphaFoldDB" id="A0A2R7YYU3"/>
<evidence type="ECO:0000256" key="5">
    <source>
        <dbReference type="ARBA" id="ARBA00022741"/>
    </source>
</evidence>
<dbReference type="PROSITE" id="PS50893">
    <property type="entry name" value="ABC_TRANSPORTER_2"/>
    <property type="match status" value="1"/>
</dbReference>
<dbReference type="InterPro" id="IPR027417">
    <property type="entry name" value="P-loop_NTPase"/>
</dbReference>
<evidence type="ECO:0000256" key="3">
    <source>
        <dbReference type="ARBA" id="ARBA00022475"/>
    </source>
</evidence>
<evidence type="ECO:0000256" key="8">
    <source>
        <dbReference type="ARBA" id="ARBA00023136"/>
    </source>
</evidence>
<dbReference type="InterPro" id="IPR003439">
    <property type="entry name" value="ABC_transporter-like_ATP-bd"/>
</dbReference>
<dbReference type="InterPro" id="IPR039421">
    <property type="entry name" value="Type_1_exporter"/>
</dbReference>
<feature type="domain" description="ABC transmembrane type-1" evidence="13">
    <location>
        <begin position="111"/>
        <end position="407"/>
    </location>
</feature>
<feature type="compositionally biased region" description="Polar residues" evidence="10">
    <location>
        <begin position="36"/>
        <end position="55"/>
    </location>
</feature>
<keyword evidence="4 11" id="KW-0812">Transmembrane</keyword>
<dbReference type="PROSITE" id="PS50929">
    <property type="entry name" value="ABC_TM1F"/>
    <property type="match status" value="1"/>
</dbReference>
<dbReference type="OrthoDB" id="9806127at2"/>
<feature type="compositionally biased region" description="Low complexity" evidence="10">
    <location>
        <begin position="689"/>
        <end position="698"/>
    </location>
</feature>
<feature type="compositionally biased region" description="Basic and acidic residues" evidence="10">
    <location>
        <begin position="26"/>
        <end position="35"/>
    </location>
</feature>
<dbReference type="SUPFAM" id="SSF90123">
    <property type="entry name" value="ABC transporter transmembrane region"/>
    <property type="match status" value="1"/>
</dbReference>
<evidence type="ECO:0000313" key="15">
    <source>
        <dbReference type="Proteomes" id="UP000244867"/>
    </source>
</evidence>
<evidence type="ECO:0000313" key="14">
    <source>
        <dbReference type="EMBL" id="PUA81532.1"/>
    </source>
</evidence>
<keyword evidence="6" id="KW-0067">ATP-binding</keyword>
<comment type="subcellular location">
    <subcellularLocation>
        <location evidence="1">Cell membrane</location>
        <topology evidence="1">Multi-pass membrane protein</topology>
    </subcellularLocation>
</comment>
<evidence type="ECO:0000256" key="1">
    <source>
        <dbReference type="ARBA" id="ARBA00004651"/>
    </source>
</evidence>
<keyword evidence="8 11" id="KW-0472">Membrane</keyword>
<dbReference type="GO" id="GO:0140359">
    <property type="term" value="F:ABC-type transporter activity"/>
    <property type="evidence" value="ECO:0007669"/>
    <property type="project" value="InterPro"/>
</dbReference>
<dbReference type="SUPFAM" id="SSF52540">
    <property type="entry name" value="P-loop containing nucleoside triphosphate hydrolases"/>
    <property type="match status" value="1"/>
</dbReference>
<dbReference type="SMART" id="SM00382">
    <property type="entry name" value="AAA"/>
    <property type="match status" value="1"/>
</dbReference>
<name>A0A2R7YYU3_9ACTN</name>
<sequence length="708" mass="75241">MARQHRRRDGTLVAQPGGARLLPEQLRQDQLRQERASQQGSYHSRSAAGVTSITTARAPGSLGVTSSRRRVGHTVPVTTMTAVPLRRLARLLGFPPGTGELIDQPTRRRLAISVALSALLALLDMAGVVAMLPMMQYVTGQPVDAGAIGIVNGVLGEPSVRVLVLVLALLIFGAFIVKDVASLLVRRWQLRFMADQQIHLSTSMLEGYLTAPYWWHLRTSTADTLWAVQGAVGMGYSGGLSSALAALTEILTIAFIFGSLVVISPTVALAAAAYFGVAAYLVQRVIRPRIQAAGEEARVAGMAVSKTSLEALTAVKEVKLRRAHAQFVADFRDASADSAGAGVRASVLNAIPSYFLEVVFVLGVGVLSVVATTGSGDQGGLVLLGIFVAAGTRVLPSSVRLINAFAGVRFAYSPLEHIISIRRAVRSHRAAEEASVVTDVNPAGDLEMRGVRFAYPDAPDVQVLNDVNLTLPRGSSLAVVGLSGAGKSTLVDLMLGLHRPTGGTIEAGGTSIFDNLPGWQRHVAVVPQEVTLLDTTIRQNIAFDEEVDDERLRLAIERAQLADLIAQLPDGLDSSAGERGSRLSGGQRQRIGIARALYRNPSLLVLDEATSALDNDTERRITSTIDGLSGEVTVVVVAHRLSTVRHCDALAFLEHGDVASYGTFEQVRQSNPTFAGLVSLGTLSDEAADASAPAWDVAELSDSPRRRP</sequence>
<dbReference type="PANTHER" id="PTHR24221:SF654">
    <property type="entry name" value="ATP-BINDING CASSETTE SUB-FAMILY B MEMBER 6"/>
    <property type="match status" value="1"/>
</dbReference>
<dbReference type="GO" id="GO:0034040">
    <property type="term" value="F:ATPase-coupled lipid transmembrane transporter activity"/>
    <property type="evidence" value="ECO:0007669"/>
    <property type="project" value="TreeGrafter"/>
</dbReference>
<evidence type="ECO:0000256" key="4">
    <source>
        <dbReference type="ARBA" id="ARBA00022692"/>
    </source>
</evidence>
<reference evidence="14 15" key="1">
    <citation type="submission" date="2018-03" db="EMBL/GenBank/DDBJ databases">
        <authorList>
            <person name="Keele B.F."/>
        </authorList>
    </citation>
    <scope>NUCLEOTIDE SEQUENCE [LARGE SCALE GENOMIC DNA]</scope>
    <source>
        <strain evidence="14 15">IB-3</strain>
    </source>
</reference>
<dbReference type="FunFam" id="3.40.50.300:FF:000299">
    <property type="entry name" value="ABC transporter ATP-binding protein/permease"/>
    <property type="match status" value="1"/>
</dbReference>
<dbReference type="Gene3D" id="3.40.50.300">
    <property type="entry name" value="P-loop containing nucleotide triphosphate hydrolases"/>
    <property type="match status" value="1"/>
</dbReference>
<accession>A0A2R7YYU3</accession>
<protein>
    <recommendedName>
        <fullName evidence="16">ABC transporter ATP-binding protein</fullName>
    </recommendedName>
</protein>
<evidence type="ECO:0000259" key="12">
    <source>
        <dbReference type="PROSITE" id="PS50893"/>
    </source>
</evidence>
<comment type="caution">
    <text evidence="14">The sequence shown here is derived from an EMBL/GenBank/DDBJ whole genome shotgun (WGS) entry which is preliminary data.</text>
</comment>
<comment type="similarity">
    <text evidence="9">Belongs to the ABC transporter superfamily. Lipid exporter (TC 3.A.1.106) family.</text>
</comment>
<organism evidence="14 15">
    <name type="scientific">Nocardioides currus</name>
    <dbReference type="NCBI Taxonomy" id="2133958"/>
    <lineage>
        <taxon>Bacteria</taxon>
        <taxon>Bacillati</taxon>
        <taxon>Actinomycetota</taxon>
        <taxon>Actinomycetes</taxon>
        <taxon>Propionibacteriales</taxon>
        <taxon>Nocardioidaceae</taxon>
        <taxon>Nocardioides</taxon>
    </lineage>
</organism>